<sequence length="87" mass="10058">MKQVWFINETTYHVITIAEVKISGFSRGVFLKLEAEGIVAYVTIAANLSIQFVVYCVFGDYIEVRFAHNVVECFERTTYPCEETFNF</sequence>
<name>A0A915JH08_ROMCU</name>
<keyword evidence="2" id="KW-1185">Reference proteome</keyword>
<proteinExistence type="predicted"/>
<reference evidence="3" key="1">
    <citation type="submission" date="2022-11" db="UniProtKB">
        <authorList>
            <consortium name="WormBaseParasite"/>
        </authorList>
    </citation>
    <scope>IDENTIFICATION</scope>
</reference>
<evidence type="ECO:0000256" key="1">
    <source>
        <dbReference type="SAM" id="Phobius"/>
    </source>
</evidence>
<keyword evidence="1" id="KW-0812">Transmembrane</keyword>
<dbReference type="AlphaFoldDB" id="A0A915JH08"/>
<accession>A0A915JH08</accession>
<keyword evidence="1" id="KW-0472">Membrane</keyword>
<organism evidence="2 3">
    <name type="scientific">Romanomermis culicivorax</name>
    <name type="common">Nematode worm</name>
    <dbReference type="NCBI Taxonomy" id="13658"/>
    <lineage>
        <taxon>Eukaryota</taxon>
        <taxon>Metazoa</taxon>
        <taxon>Ecdysozoa</taxon>
        <taxon>Nematoda</taxon>
        <taxon>Enoplea</taxon>
        <taxon>Dorylaimia</taxon>
        <taxon>Mermithida</taxon>
        <taxon>Mermithoidea</taxon>
        <taxon>Mermithidae</taxon>
        <taxon>Romanomermis</taxon>
    </lineage>
</organism>
<protein>
    <submittedName>
        <fullName evidence="3">Uncharacterized protein</fullName>
    </submittedName>
</protein>
<evidence type="ECO:0000313" key="3">
    <source>
        <dbReference type="WBParaSite" id="nRc.2.0.1.t25333-RA"/>
    </source>
</evidence>
<dbReference type="WBParaSite" id="nRc.2.0.1.t25333-RA">
    <property type="protein sequence ID" value="nRc.2.0.1.t25333-RA"/>
    <property type="gene ID" value="nRc.2.0.1.g25333"/>
</dbReference>
<evidence type="ECO:0000313" key="2">
    <source>
        <dbReference type="Proteomes" id="UP000887565"/>
    </source>
</evidence>
<feature type="transmembrane region" description="Helical" evidence="1">
    <location>
        <begin position="38"/>
        <end position="58"/>
    </location>
</feature>
<dbReference type="Proteomes" id="UP000887565">
    <property type="component" value="Unplaced"/>
</dbReference>
<keyword evidence="1" id="KW-1133">Transmembrane helix</keyword>